<keyword evidence="5 6" id="KW-0862">Zinc</keyword>
<dbReference type="InterPro" id="IPR050138">
    <property type="entry name" value="DHOase/Allantoinase_Hydrolase"/>
</dbReference>
<comment type="catalytic activity">
    <reaction evidence="6">
        <text>(S)-allantoin + H2O = allantoate + H(+)</text>
        <dbReference type="Rhea" id="RHEA:17029"/>
        <dbReference type="ChEBI" id="CHEBI:15377"/>
        <dbReference type="ChEBI" id="CHEBI:15378"/>
        <dbReference type="ChEBI" id="CHEBI:15678"/>
        <dbReference type="ChEBI" id="CHEBI:17536"/>
        <dbReference type="EC" id="3.5.2.5"/>
    </reaction>
</comment>
<gene>
    <name evidence="6" type="primary">allB</name>
    <name evidence="8" type="ORF">ABNN70_07455</name>
</gene>
<dbReference type="RefSeq" id="WP_353949324.1">
    <property type="nucleotide sequence ID" value="NZ_CP159510.1"/>
</dbReference>
<dbReference type="InterPro" id="IPR017593">
    <property type="entry name" value="Allantoinase"/>
</dbReference>
<dbReference type="EC" id="3.5.2.5" evidence="6"/>
<dbReference type="InterPro" id="IPR032466">
    <property type="entry name" value="Metal_Hydrolase"/>
</dbReference>
<dbReference type="PANTHER" id="PTHR43668:SF4">
    <property type="entry name" value="ALLANTOINASE"/>
    <property type="match status" value="1"/>
</dbReference>
<feature type="modified residue" description="N6-carboxylysine" evidence="6">
    <location>
        <position position="146"/>
    </location>
</feature>
<dbReference type="AlphaFoldDB" id="A0AAU8IJB4"/>
<dbReference type="InterPro" id="IPR011059">
    <property type="entry name" value="Metal-dep_hydrolase_composite"/>
</dbReference>
<dbReference type="SUPFAM" id="SSF51556">
    <property type="entry name" value="Metallo-dependent hydrolases"/>
    <property type="match status" value="1"/>
</dbReference>
<dbReference type="GO" id="GO:0006145">
    <property type="term" value="P:purine nucleobase catabolic process"/>
    <property type="evidence" value="ECO:0007669"/>
    <property type="project" value="TreeGrafter"/>
</dbReference>
<feature type="binding site" description="via carbamate group" evidence="6">
    <location>
        <position position="146"/>
    </location>
    <ligand>
        <name>Zn(2+)</name>
        <dbReference type="ChEBI" id="CHEBI:29105"/>
        <label>1</label>
    </ligand>
</feature>
<organism evidence="8">
    <name type="scientific">Sporolactobacillus sp. Y61</name>
    <dbReference type="NCBI Taxonomy" id="3160863"/>
    <lineage>
        <taxon>Bacteria</taxon>
        <taxon>Bacillati</taxon>
        <taxon>Bacillota</taxon>
        <taxon>Bacilli</taxon>
        <taxon>Bacillales</taxon>
        <taxon>Sporolactobacillaceae</taxon>
        <taxon>Sporolactobacillus</taxon>
    </lineage>
</organism>
<comment type="subunit">
    <text evidence="1 6">Homotetramer.</text>
</comment>
<comment type="function">
    <text evidence="6">Catalyzes the conversion of allantoin (5-ureidohydantoin) to allantoic acid by hydrolytic cleavage of the five-member hydantoin ring.</text>
</comment>
<dbReference type="Gene3D" id="2.30.40.10">
    <property type="entry name" value="Urease, subunit C, domain 1"/>
    <property type="match status" value="1"/>
</dbReference>
<comment type="cofactor">
    <cofactor evidence="6">
        <name>Zn(2+)</name>
        <dbReference type="ChEBI" id="CHEBI:29105"/>
    </cofactor>
    <text evidence="6">Binds 2 Zn(2+) ions per subunit.</text>
</comment>
<dbReference type="InterPro" id="IPR006680">
    <property type="entry name" value="Amidohydro-rel"/>
</dbReference>
<dbReference type="EMBL" id="CP159510">
    <property type="protein sequence ID" value="XCJ18263.1"/>
    <property type="molecule type" value="Genomic_DNA"/>
</dbReference>
<dbReference type="GO" id="GO:0050897">
    <property type="term" value="F:cobalt ion binding"/>
    <property type="evidence" value="ECO:0007669"/>
    <property type="project" value="InterPro"/>
</dbReference>
<comment type="pathway">
    <text evidence="6">Nitrogen metabolism; (S)-allantoin degradation; allantoate from (S)-allantoin: step 1/1.</text>
</comment>
<dbReference type="GO" id="GO:0005737">
    <property type="term" value="C:cytoplasm"/>
    <property type="evidence" value="ECO:0007669"/>
    <property type="project" value="TreeGrafter"/>
</dbReference>
<dbReference type="PANTHER" id="PTHR43668">
    <property type="entry name" value="ALLANTOINASE"/>
    <property type="match status" value="1"/>
</dbReference>
<dbReference type="SUPFAM" id="SSF51338">
    <property type="entry name" value="Composite domain of metallo-dependent hydrolases"/>
    <property type="match status" value="1"/>
</dbReference>
<feature type="binding site" evidence="6">
    <location>
        <position position="311"/>
    </location>
    <ligand>
        <name>Zn(2+)</name>
        <dbReference type="ChEBI" id="CHEBI:29105"/>
        <label>1</label>
    </ligand>
</feature>
<feature type="binding site" description="via carbamate group" evidence="6">
    <location>
        <position position="146"/>
    </location>
    <ligand>
        <name>Zn(2+)</name>
        <dbReference type="ChEBI" id="CHEBI:29105"/>
        <label>2</label>
    </ligand>
</feature>
<keyword evidence="2 6" id="KW-0659">Purine metabolism</keyword>
<dbReference type="GO" id="GO:0004038">
    <property type="term" value="F:allantoinase activity"/>
    <property type="evidence" value="ECO:0007669"/>
    <property type="project" value="UniProtKB-UniRule"/>
</dbReference>
<evidence type="ECO:0000313" key="8">
    <source>
        <dbReference type="EMBL" id="XCJ18263.1"/>
    </source>
</evidence>
<evidence type="ECO:0000256" key="1">
    <source>
        <dbReference type="ARBA" id="ARBA00011881"/>
    </source>
</evidence>
<dbReference type="NCBIfam" id="TIGR03178">
    <property type="entry name" value="allantoinase"/>
    <property type="match status" value="1"/>
</dbReference>
<feature type="binding site" evidence="6">
    <location>
        <position position="59"/>
    </location>
    <ligand>
        <name>Zn(2+)</name>
        <dbReference type="ChEBI" id="CHEBI:29105"/>
        <label>1</label>
    </ligand>
</feature>
<keyword evidence="4 6" id="KW-0378">Hydrolase</keyword>
<evidence type="ECO:0000256" key="6">
    <source>
        <dbReference type="HAMAP-Rule" id="MF_01645"/>
    </source>
</evidence>
<feature type="binding site" evidence="6">
    <location>
        <position position="182"/>
    </location>
    <ligand>
        <name>Zn(2+)</name>
        <dbReference type="ChEBI" id="CHEBI:29105"/>
        <label>2</label>
    </ligand>
</feature>
<reference evidence="8" key="1">
    <citation type="submission" date="2024-06" db="EMBL/GenBank/DDBJ databases">
        <authorList>
            <person name="Fan A."/>
            <person name="Zhang F.Y."/>
            <person name="Zhang L."/>
        </authorList>
    </citation>
    <scope>NUCLEOTIDE SEQUENCE</scope>
    <source>
        <strain evidence="8">Y61</strain>
    </source>
</reference>
<feature type="binding site" evidence="6">
    <location>
        <position position="238"/>
    </location>
    <ligand>
        <name>Zn(2+)</name>
        <dbReference type="ChEBI" id="CHEBI:29105"/>
        <label>2</label>
    </ligand>
</feature>
<proteinExistence type="inferred from homology"/>
<accession>A0AAU8IJB4</accession>
<comment type="similarity">
    <text evidence="6">Belongs to the metallo-dependent hydrolases superfamily. Allantoinase family.</text>
</comment>
<feature type="binding site" evidence="6">
    <location>
        <position position="61"/>
    </location>
    <ligand>
        <name>Zn(2+)</name>
        <dbReference type="ChEBI" id="CHEBI:29105"/>
        <label>1</label>
    </ligand>
</feature>
<name>A0AAU8IJB4_9BACL</name>
<evidence type="ECO:0000256" key="2">
    <source>
        <dbReference type="ARBA" id="ARBA00022631"/>
    </source>
</evidence>
<comment type="PTM">
    <text evidence="6">Carboxylation allows a single lysine to coordinate two zinc ions.</text>
</comment>
<protein>
    <recommendedName>
        <fullName evidence="6">Allantoinase</fullName>
        <ecNumber evidence="6">3.5.2.5</ecNumber>
    </recommendedName>
    <alternativeName>
        <fullName evidence="6">Allantoin-utilizing enzyme</fullName>
    </alternativeName>
</protein>
<evidence type="ECO:0000256" key="5">
    <source>
        <dbReference type="ARBA" id="ARBA00022833"/>
    </source>
</evidence>
<feature type="domain" description="Amidohydrolase-related" evidence="7">
    <location>
        <begin position="50"/>
        <end position="389"/>
    </location>
</feature>
<dbReference type="NCBIfam" id="NF004839">
    <property type="entry name" value="PRK06189.1"/>
    <property type="match status" value="1"/>
</dbReference>
<keyword evidence="3 6" id="KW-0479">Metal-binding</keyword>
<dbReference type="GO" id="GO:0000256">
    <property type="term" value="P:allantoin catabolic process"/>
    <property type="evidence" value="ECO:0007669"/>
    <property type="project" value="UniProtKB-UniRule"/>
</dbReference>
<evidence type="ECO:0000256" key="4">
    <source>
        <dbReference type="ARBA" id="ARBA00022801"/>
    </source>
</evidence>
<dbReference type="Gene3D" id="3.20.20.140">
    <property type="entry name" value="Metal-dependent hydrolases"/>
    <property type="match status" value="1"/>
</dbReference>
<evidence type="ECO:0000259" key="7">
    <source>
        <dbReference type="Pfam" id="PF01979"/>
    </source>
</evidence>
<sequence length="452" mass="49119">MSFDLLIKNGNVVLPDGVVKTSIGISKGKIAALGAPDAEAGQVIDAEGMTVLPGMIDVHVHFDEPGRTEWEGFETGSSMLAAGGCTTFFDMPLNGIPSTVTRPAFEEKVRIGENESHVDFALWGGLVPDHVDDLEGLSRAGAIGFKAFMSPSGNPEFESVDDLSLLAGMRRIASLGGILALHAESAPIVTFLQKEREAQGLTGYDDYAESRPPVAEAEAVSRALMFGELTGCRLHFVHISTVEAVACIQRAKKKGQDVSLETCAHYLMYSHEDFRRLGVVGKCAPPLRSEDERKGLIDCLIRGDLDMVSSDHSPCEWKDKERDNLFQAWGGIGGGQFTLLSVLEIAKTRHLPLTRVAEWTAGAPAARFGLNDKGQIRIGADADLAIIRPDAPFRVEREKLFQKNKFSLYEGHEFPSSVAATINRGRVVFRNGKISQAAKGQWIRPSVLHPVR</sequence>
<evidence type="ECO:0000256" key="3">
    <source>
        <dbReference type="ARBA" id="ARBA00022723"/>
    </source>
</evidence>
<dbReference type="GO" id="GO:0008270">
    <property type="term" value="F:zinc ion binding"/>
    <property type="evidence" value="ECO:0007669"/>
    <property type="project" value="InterPro"/>
</dbReference>
<dbReference type="HAMAP" id="MF_01645">
    <property type="entry name" value="Hydantoinase"/>
    <property type="match status" value="1"/>
</dbReference>
<dbReference type="Pfam" id="PF01979">
    <property type="entry name" value="Amidohydro_1"/>
    <property type="match status" value="1"/>
</dbReference>
<dbReference type="InterPro" id="IPR047604">
    <property type="entry name" value="Allantoinase_bact"/>
</dbReference>